<dbReference type="RefSeq" id="XP_056857076.1">
    <property type="nucleotide sequence ID" value="XM_057001096.1"/>
</dbReference>
<feature type="compositionally biased region" description="Acidic residues" evidence="1">
    <location>
        <begin position="38"/>
        <end position="55"/>
    </location>
</feature>
<feature type="region of interest" description="Disordered" evidence="1">
    <location>
        <begin position="360"/>
        <end position="379"/>
    </location>
</feature>
<feature type="compositionally biased region" description="Basic and acidic residues" evidence="1">
    <location>
        <begin position="76"/>
        <end position="90"/>
    </location>
</feature>
<dbReference type="OrthoDB" id="1110889at2759"/>
<evidence type="ECO:0000313" key="2">
    <source>
        <dbReference type="Proteomes" id="UP000504610"/>
    </source>
</evidence>
<feature type="compositionally biased region" description="Acidic residues" evidence="1">
    <location>
        <begin position="117"/>
        <end position="142"/>
    </location>
</feature>
<feature type="compositionally biased region" description="Basic and acidic residues" evidence="1">
    <location>
        <begin position="105"/>
        <end position="116"/>
    </location>
</feature>
<proteinExistence type="predicted"/>
<keyword evidence="2" id="KW-1185">Reference proteome</keyword>
<sequence length="492" mass="57508">MEEEDGESDLNTSEIDWGEEENHSWSGGGESDYNSWEGETDSEISMEEEEFAEETGSEKEPEPPDLYQHEINSIDWSREEADQRDNHEGELYQEETGSEISLEGHNQHEEEIHGVETEDCLNEEAEAEEVYQEDGFDYDSEHEESYIEERPWCETPYSDQEDDHQGETDAQVSLDYSEVRYGDEPESHQDYSKENEVLSEAGRDDDDEYEPRYITFSGYNQGAEDYFRWEKDMEDWFQANNIPEKEKTMYAEETLTKNAYRHWAQDTSLRLEFGLPEYSWEEMKRFIHKELVEDAEINQESEDENYAEPDRLIMAVRSTSRVKPKEPKAVNKKIYKQEKISHQGSLQALKVQGKCPGAKKFLQVPKKKTSKDRSLESNPLKLQLKLQSVKPHKDDQQQPNQSFDPGIRQEDEQPNNAERLKESHGKHLTCPQNVEEVSRTIQSTHAAKEQIILQLSETIWEQKQVITWMNNTRRLQGVYMTKENKKLSPATS</sequence>
<reference evidence="3" key="1">
    <citation type="submission" date="2025-08" db="UniProtKB">
        <authorList>
            <consortium name="RefSeq"/>
        </authorList>
    </citation>
    <scope>IDENTIFICATION</scope>
    <source>
        <tissue evidence="3">Leaf</tissue>
    </source>
</reference>
<feature type="region of interest" description="Disordered" evidence="1">
    <location>
        <begin position="389"/>
        <end position="428"/>
    </location>
</feature>
<accession>A0A9W3D031</accession>
<dbReference type="KEGG" id="rsz:130506448"/>
<feature type="compositionally biased region" description="Basic and acidic residues" evidence="1">
    <location>
        <begin position="177"/>
        <end position="196"/>
    </location>
</feature>
<organism evidence="2 3">
    <name type="scientific">Raphanus sativus</name>
    <name type="common">Radish</name>
    <name type="synonym">Raphanus raphanistrum var. sativus</name>
    <dbReference type="NCBI Taxonomy" id="3726"/>
    <lineage>
        <taxon>Eukaryota</taxon>
        <taxon>Viridiplantae</taxon>
        <taxon>Streptophyta</taxon>
        <taxon>Embryophyta</taxon>
        <taxon>Tracheophyta</taxon>
        <taxon>Spermatophyta</taxon>
        <taxon>Magnoliopsida</taxon>
        <taxon>eudicotyledons</taxon>
        <taxon>Gunneridae</taxon>
        <taxon>Pentapetalae</taxon>
        <taxon>rosids</taxon>
        <taxon>malvids</taxon>
        <taxon>Brassicales</taxon>
        <taxon>Brassicaceae</taxon>
        <taxon>Brassiceae</taxon>
        <taxon>Raphanus</taxon>
    </lineage>
</organism>
<gene>
    <name evidence="3" type="primary">LOC130506448</name>
</gene>
<name>A0A9W3D031_RAPSA</name>
<evidence type="ECO:0000313" key="3">
    <source>
        <dbReference type="RefSeq" id="XP_056857076.1"/>
    </source>
</evidence>
<protein>
    <submittedName>
        <fullName evidence="3">Uncharacterized protein LOC130506448</fullName>
    </submittedName>
</protein>
<feature type="compositionally biased region" description="Basic and acidic residues" evidence="1">
    <location>
        <begin position="143"/>
        <end position="152"/>
    </location>
</feature>
<dbReference type="GeneID" id="130506448"/>
<evidence type="ECO:0000256" key="1">
    <source>
        <dbReference type="SAM" id="MobiDB-lite"/>
    </source>
</evidence>
<dbReference type="AlphaFoldDB" id="A0A9W3D031"/>
<feature type="region of interest" description="Disordered" evidence="1">
    <location>
        <begin position="1"/>
        <end position="212"/>
    </location>
</feature>
<dbReference type="Proteomes" id="UP000504610">
    <property type="component" value="Unplaced"/>
</dbReference>